<sequence>MLLRSTLLRLFSYQVITIMNKTYSLPKVVRTWALLFSVPLYVGTSALWLKEEIKDVVSEKEENVMTAIEQHMEKAFADKSQKKSTVTLP</sequence>
<proteinExistence type="predicted"/>
<organism evidence="1 2">
    <name type="scientific">Rufibacter immobilis</name>
    <dbReference type="NCBI Taxonomy" id="1348778"/>
    <lineage>
        <taxon>Bacteria</taxon>
        <taxon>Pseudomonadati</taxon>
        <taxon>Bacteroidota</taxon>
        <taxon>Cytophagia</taxon>
        <taxon>Cytophagales</taxon>
        <taxon>Hymenobacteraceae</taxon>
        <taxon>Rufibacter</taxon>
    </lineage>
</organism>
<comment type="caution">
    <text evidence="1">The sequence shown here is derived from an EMBL/GenBank/DDBJ whole genome shotgun (WGS) entry which is preliminary data.</text>
</comment>
<dbReference type="AlphaFoldDB" id="A0A3M9N5S0"/>
<dbReference type="Proteomes" id="UP000271010">
    <property type="component" value="Unassembled WGS sequence"/>
</dbReference>
<evidence type="ECO:0000313" key="2">
    <source>
        <dbReference type="Proteomes" id="UP000271010"/>
    </source>
</evidence>
<reference evidence="1 2" key="1">
    <citation type="submission" date="2018-11" db="EMBL/GenBank/DDBJ databases">
        <title>Rufibacter latericius sp. nov., isolated from water in Baiyang Lake.</title>
        <authorList>
            <person name="Yang Y."/>
        </authorList>
    </citation>
    <scope>NUCLEOTIDE SEQUENCE [LARGE SCALE GENOMIC DNA]</scope>
    <source>
        <strain evidence="1 2">MCC P1</strain>
    </source>
</reference>
<keyword evidence="2" id="KW-1185">Reference proteome</keyword>
<protein>
    <submittedName>
        <fullName evidence="1">Uncharacterized protein</fullName>
    </submittedName>
</protein>
<gene>
    <name evidence="1" type="ORF">EFA69_01645</name>
</gene>
<name>A0A3M9N5S0_9BACT</name>
<accession>A0A3M9N5S0</accession>
<evidence type="ECO:0000313" key="1">
    <source>
        <dbReference type="EMBL" id="RNI33150.1"/>
    </source>
</evidence>
<dbReference type="EMBL" id="RJJE01000001">
    <property type="protein sequence ID" value="RNI33150.1"/>
    <property type="molecule type" value="Genomic_DNA"/>
</dbReference>